<keyword evidence="1 3" id="KW-0378">Hydrolase</keyword>
<dbReference type="eggNOG" id="COG2267">
    <property type="taxonomic scope" value="Bacteria"/>
</dbReference>
<dbReference type="GO" id="GO:0016787">
    <property type="term" value="F:hydrolase activity"/>
    <property type="evidence" value="ECO:0007669"/>
    <property type="project" value="UniProtKB-KW"/>
</dbReference>
<dbReference type="InterPro" id="IPR050266">
    <property type="entry name" value="AB_hydrolase_sf"/>
</dbReference>
<name>A0A0D2K3Y6_9BACT</name>
<evidence type="ECO:0000256" key="1">
    <source>
        <dbReference type="ARBA" id="ARBA00022801"/>
    </source>
</evidence>
<evidence type="ECO:0000259" key="2">
    <source>
        <dbReference type="Pfam" id="PF00561"/>
    </source>
</evidence>
<dbReference type="Pfam" id="PF00561">
    <property type="entry name" value="Abhydrolase_1"/>
    <property type="match status" value="1"/>
</dbReference>
<dbReference type="PRINTS" id="PR00111">
    <property type="entry name" value="ABHYDROLASE"/>
</dbReference>
<dbReference type="InterPro" id="IPR000639">
    <property type="entry name" value="Epox_hydrolase-like"/>
</dbReference>
<dbReference type="PRINTS" id="PR00412">
    <property type="entry name" value="EPOXHYDRLASE"/>
</dbReference>
<evidence type="ECO:0000313" key="4">
    <source>
        <dbReference type="Proteomes" id="UP000032214"/>
    </source>
</evidence>
<evidence type="ECO:0000313" key="3">
    <source>
        <dbReference type="EMBL" id="KIX85002.1"/>
    </source>
</evidence>
<dbReference type="PANTHER" id="PTHR43798:SF31">
    <property type="entry name" value="AB HYDROLASE SUPERFAMILY PROTEIN YCLE"/>
    <property type="match status" value="1"/>
</dbReference>
<dbReference type="PANTHER" id="PTHR43798">
    <property type="entry name" value="MONOACYLGLYCEROL LIPASE"/>
    <property type="match status" value="1"/>
</dbReference>
<dbReference type="Proteomes" id="UP000032214">
    <property type="component" value="Unassembled WGS sequence"/>
</dbReference>
<dbReference type="EMBL" id="ARQD01000004">
    <property type="protein sequence ID" value="KIX85002.1"/>
    <property type="molecule type" value="Genomic_DNA"/>
</dbReference>
<dbReference type="SUPFAM" id="SSF53474">
    <property type="entry name" value="alpha/beta-Hydrolases"/>
    <property type="match status" value="1"/>
</dbReference>
<organism evidence="3 4">
    <name type="scientific">candidate division TM6 bacterium JCVI TM6SC1</name>
    <dbReference type="NCBI Taxonomy" id="1306947"/>
    <lineage>
        <taxon>Bacteria</taxon>
        <taxon>Candidatus Babelota</taxon>
        <taxon>Vermiphilus</taxon>
    </lineage>
</organism>
<dbReference type="AlphaFoldDB" id="A0A0D2K3Y6"/>
<dbReference type="Gene3D" id="3.40.50.1820">
    <property type="entry name" value="alpha/beta hydrolase"/>
    <property type="match status" value="1"/>
</dbReference>
<protein>
    <submittedName>
        <fullName evidence="3">Alpha/beta hydrolase</fullName>
    </submittedName>
</protein>
<comment type="caution">
    <text evidence="3">The sequence shown here is derived from an EMBL/GenBank/DDBJ whole genome shotgun (WGS) entry which is preliminary data.</text>
</comment>
<sequence>MSHYVQVAPNIRVYAEDTGKGKPVVFIPGWPFDNTCYEYQFNYLTEHGIRCIGLDLRGYGKSDRPWSKLDYDVFVSDIDKVLKEFAIKDATLLGHSMGGAIAMHYAATHGREHISKLVLCGAAGPIWTQRPDFPYGFTREQVNDLLDLCYTDRPQLLENFRKLFFLTDTSHTAAFGRWFEQSGLYGSAYATAQCLIALRDTDLRSEMSKINIPTAIFHGIYDRVCPFDLGKQLNKGIKNSTLIPFEKSGHGLFYDERKKFNEELIKFVTSKI</sequence>
<feature type="domain" description="AB hydrolase-1" evidence="2">
    <location>
        <begin position="22"/>
        <end position="256"/>
    </location>
</feature>
<dbReference type="GO" id="GO:0016020">
    <property type="term" value="C:membrane"/>
    <property type="evidence" value="ECO:0007669"/>
    <property type="project" value="TreeGrafter"/>
</dbReference>
<accession>A0A0D2K3Y6</accession>
<gene>
    <name evidence="3" type="ORF">J120_04705</name>
</gene>
<keyword evidence="4" id="KW-1185">Reference proteome</keyword>
<dbReference type="InterPro" id="IPR029058">
    <property type="entry name" value="AB_hydrolase_fold"/>
</dbReference>
<reference evidence="3 4" key="1">
    <citation type="journal article" date="2013" name="Proc. Natl. Acad. Sci. U.S.A.">
        <title>Candidate phylum TM6 genome recovered from a hospital sink biofilm provides genomic insights into this uncultivated phylum.</title>
        <authorList>
            <person name="McLean J.S."/>
            <person name="Lombardo M.J."/>
            <person name="Badger J.H."/>
            <person name="Edlund A."/>
            <person name="Novotny M."/>
            <person name="Yee-Greenbaum J."/>
            <person name="Vyahhi N."/>
            <person name="Hall A.P."/>
            <person name="Yang Y."/>
            <person name="Dupont C.L."/>
            <person name="Ziegler M.G."/>
            <person name="Chitsaz H."/>
            <person name="Allen A.E."/>
            <person name="Yooseph S."/>
            <person name="Tesler G."/>
            <person name="Pevzner P.A."/>
            <person name="Friedman R.M."/>
            <person name="Nealson K.H."/>
            <person name="Venter J.C."/>
            <person name="Lasken R.S."/>
        </authorList>
    </citation>
    <scope>NUCLEOTIDE SEQUENCE [LARGE SCALE GENOMIC DNA]</scope>
    <source>
        <strain evidence="3 4">TM6SC1</strain>
    </source>
</reference>
<dbReference type="STRING" id="1306947.J120_04705"/>
<dbReference type="InterPro" id="IPR000073">
    <property type="entry name" value="AB_hydrolase_1"/>
</dbReference>
<proteinExistence type="predicted"/>